<keyword evidence="9" id="KW-1185">Reference proteome</keyword>
<dbReference type="Proteomes" id="UP001183388">
    <property type="component" value="Unassembled WGS sequence"/>
</dbReference>
<dbReference type="PANTHER" id="PTHR42770:SF11">
    <property type="entry name" value="INNER MEMBRANE TRANSPORT PROTEIN YBAT"/>
    <property type="match status" value="1"/>
</dbReference>
<comment type="caution">
    <text evidence="8">The sequence shown here is derived from an EMBL/GenBank/DDBJ whole genome shotgun (WGS) entry which is preliminary data.</text>
</comment>
<feature type="transmembrane region" description="Helical" evidence="7">
    <location>
        <begin position="407"/>
        <end position="424"/>
    </location>
</feature>
<dbReference type="RefSeq" id="WP_311632335.1">
    <property type="nucleotide sequence ID" value="NZ_JAVREN010000036.1"/>
</dbReference>
<feature type="transmembrane region" description="Helical" evidence="7">
    <location>
        <begin position="174"/>
        <end position="195"/>
    </location>
</feature>
<gene>
    <name evidence="8" type="ORF">RM780_20765</name>
</gene>
<evidence type="ECO:0000256" key="2">
    <source>
        <dbReference type="ARBA" id="ARBA00022475"/>
    </source>
</evidence>
<evidence type="ECO:0000256" key="1">
    <source>
        <dbReference type="ARBA" id="ARBA00004651"/>
    </source>
</evidence>
<comment type="subcellular location">
    <subcellularLocation>
        <location evidence="1">Cell membrane</location>
        <topology evidence="1">Multi-pass membrane protein</topology>
    </subcellularLocation>
</comment>
<dbReference type="EMBL" id="JAVREN010000036">
    <property type="protein sequence ID" value="MDT0309374.1"/>
    <property type="molecule type" value="Genomic_DNA"/>
</dbReference>
<keyword evidence="3 7" id="KW-0812">Transmembrane</keyword>
<evidence type="ECO:0000313" key="9">
    <source>
        <dbReference type="Proteomes" id="UP001183388"/>
    </source>
</evidence>
<feature type="transmembrane region" description="Helical" evidence="7">
    <location>
        <begin position="27"/>
        <end position="49"/>
    </location>
</feature>
<dbReference type="Pfam" id="PF13520">
    <property type="entry name" value="AA_permease_2"/>
    <property type="match status" value="1"/>
</dbReference>
<feature type="transmembrane region" description="Helical" evidence="7">
    <location>
        <begin position="349"/>
        <end position="368"/>
    </location>
</feature>
<dbReference type="PANTHER" id="PTHR42770">
    <property type="entry name" value="AMINO ACID TRANSPORTER-RELATED"/>
    <property type="match status" value="1"/>
</dbReference>
<feature type="transmembrane region" description="Helical" evidence="7">
    <location>
        <begin position="254"/>
        <end position="276"/>
    </location>
</feature>
<dbReference type="InterPro" id="IPR002293">
    <property type="entry name" value="AA/rel_permease1"/>
</dbReference>
<dbReference type="InterPro" id="IPR050367">
    <property type="entry name" value="APC_superfamily"/>
</dbReference>
<protein>
    <submittedName>
        <fullName evidence="8">APC family permease</fullName>
    </submittedName>
</protein>
<feature type="transmembrane region" description="Helical" evidence="7">
    <location>
        <begin position="436"/>
        <end position="454"/>
    </location>
</feature>
<reference evidence="9" key="1">
    <citation type="submission" date="2023-07" db="EMBL/GenBank/DDBJ databases">
        <title>30 novel species of actinomycetes from the DSMZ collection.</title>
        <authorList>
            <person name="Nouioui I."/>
        </authorList>
    </citation>
    <scope>NUCLEOTIDE SEQUENCE [LARGE SCALE GENOMIC DNA]</scope>
    <source>
        <strain evidence="9">DSM 44917</strain>
    </source>
</reference>
<feature type="transmembrane region" description="Helical" evidence="7">
    <location>
        <begin position="215"/>
        <end position="233"/>
    </location>
</feature>
<dbReference type="PIRSF" id="PIRSF006060">
    <property type="entry name" value="AA_transporter"/>
    <property type="match status" value="1"/>
</dbReference>
<sequence>MTETTGTKGPAATDPPSREEHTELKRVIGPGLLLLFIVGDILGTGAYALTGRVAAEVGGAVWLPFLCAFAVALLTATSYLELVTKYPRAGGAAAYTNRAFGVHFLTFLVTFAVMCSGLTSASSASEAFAANLLSALEVEGEHARLTLVVGLAFMALISLVNLRGVGESVKANVALTLVELTGLLIVIAIGVWAVLDGKGDFSRVTEFDTSGGDSAFGAVTAATALAFFAMVGFEDSVNMAEETKDPVRIFPRMMLIGLCITGAIYVLVAIASITLVSPGDLGDGDTPLLRVVEAGAPGFPLDLFAWITMFAVSNTALINMLMASRLLYGMSRDRVLPGPLSRLLPRRRTPWVAIVFTTLLAFLLIGYADLAALGGTTSLLLLCVFTVVNVAVLVLRRSPVEHAHFRAPTALPVLGAILCAYLATPLSGRAGEDYRIAGWLMVVGLALWAGVWAFNRWTASRRGSAPERAPEPDQQADSPESAGR</sequence>
<dbReference type="Gene3D" id="1.20.1740.10">
    <property type="entry name" value="Amino acid/polyamine transporter I"/>
    <property type="match status" value="1"/>
</dbReference>
<feature type="transmembrane region" description="Helical" evidence="7">
    <location>
        <begin position="142"/>
        <end position="162"/>
    </location>
</feature>
<evidence type="ECO:0000256" key="5">
    <source>
        <dbReference type="ARBA" id="ARBA00023136"/>
    </source>
</evidence>
<organism evidence="8 9">
    <name type="scientific">Streptomyces boetiae</name>
    <dbReference type="NCBI Taxonomy" id="3075541"/>
    <lineage>
        <taxon>Bacteria</taxon>
        <taxon>Bacillati</taxon>
        <taxon>Actinomycetota</taxon>
        <taxon>Actinomycetes</taxon>
        <taxon>Kitasatosporales</taxon>
        <taxon>Streptomycetaceae</taxon>
        <taxon>Streptomyces</taxon>
    </lineage>
</organism>
<evidence type="ECO:0000256" key="6">
    <source>
        <dbReference type="SAM" id="MobiDB-lite"/>
    </source>
</evidence>
<feature type="transmembrane region" description="Helical" evidence="7">
    <location>
        <begin position="303"/>
        <end position="328"/>
    </location>
</feature>
<evidence type="ECO:0000256" key="4">
    <source>
        <dbReference type="ARBA" id="ARBA00022989"/>
    </source>
</evidence>
<evidence type="ECO:0000256" key="3">
    <source>
        <dbReference type="ARBA" id="ARBA00022692"/>
    </source>
</evidence>
<feature type="transmembrane region" description="Helical" evidence="7">
    <location>
        <begin position="61"/>
        <end position="80"/>
    </location>
</feature>
<accession>A0ABU2LCS2</accession>
<evidence type="ECO:0000256" key="7">
    <source>
        <dbReference type="SAM" id="Phobius"/>
    </source>
</evidence>
<feature type="transmembrane region" description="Helical" evidence="7">
    <location>
        <begin position="100"/>
        <end position="122"/>
    </location>
</feature>
<keyword evidence="5 7" id="KW-0472">Membrane</keyword>
<name>A0ABU2LCS2_9ACTN</name>
<keyword evidence="2" id="KW-1003">Cell membrane</keyword>
<feature type="transmembrane region" description="Helical" evidence="7">
    <location>
        <begin position="374"/>
        <end position="395"/>
    </location>
</feature>
<proteinExistence type="predicted"/>
<feature type="region of interest" description="Disordered" evidence="6">
    <location>
        <begin position="1"/>
        <end position="21"/>
    </location>
</feature>
<feature type="region of interest" description="Disordered" evidence="6">
    <location>
        <begin position="462"/>
        <end position="484"/>
    </location>
</feature>
<evidence type="ECO:0000313" key="8">
    <source>
        <dbReference type="EMBL" id="MDT0309374.1"/>
    </source>
</evidence>
<keyword evidence="4 7" id="KW-1133">Transmembrane helix</keyword>